<dbReference type="Proteomes" id="UP000244336">
    <property type="component" value="Chromosome 5"/>
</dbReference>
<evidence type="ECO:0000256" key="1">
    <source>
        <dbReference type="SAM" id="MobiDB-lite"/>
    </source>
</evidence>
<organism evidence="2 3">
    <name type="scientific">Panicum hallii var. hallii</name>
    <dbReference type="NCBI Taxonomy" id="1504633"/>
    <lineage>
        <taxon>Eukaryota</taxon>
        <taxon>Viridiplantae</taxon>
        <taxon>Streptophyta</taxon>
        <taxon>Embryophyta</taxon>
        <taxon>Tracheophyta</taxon>
        <taxon>Spermatophyta</taxon>
        <taxon>Magnoliopsida</taxon>
        <taxon>Liliopsida</taxon>
        <taxon>Poales</taxon>
        <taxon>Poaceae</taxon>
        <taxon>PACMAD clade</taxon>
        <taxon>Panicoideae</taxon>
        <taxon>Panicodae</taxon>
        <taxon>Paniceae</taxon>
        <taxon>Panicinae</taxon>
        <taxon>Panicum</taxon>
        <taxon>Panicum sect. Panicum</taxon>
    </lineage>
</organism>
<name>A0A2T7DNU2_9POAL</name>
<dbReference type="OrthoDB" id="1907061at2759"/>
<protein>
    <submittedName>
        <fullName evidence="2">Uncharacterized protein</fullName>
    </submittedName>
</protein>
<dbReference type="STRING" id="1504633.A0A2T7DNU2"/>
<feature type="compositionally biased region" description="Basic and acidic residues" evidence="1">
    <location>
        <begin position="122"/>
        <end position="149"/>
    </location>
</feature>
<feature type="compositionally biased region" description="Basic and acidic residues" evidence="1">
    <location>
        <begin position="86"/>
        <end position="99"/>
    </location>
</feature>
<dbReference type="AlphaFoldDB" id="A0A2T7DNU2"/>
<sequence length="246" mass="25215">MASTQKSREEHARAAAQKAADELDASRRDHAHDAAPASPRGGGGILSGVQDSARSVVGAVRSTFSGGGGARHDESSATDAAAAAESAREYAADMKEGARRALAGDAAGRKGETDESAWQQGEDVRRRAAEKAREEARRTHEPSEEEKGRAATANIYGKATGAMGAFGEKMVMPTDVVARKRAEATGGGKGKGTGGEAAATTATPGGGGEPEEDVMLRVKAADHMTGQAFNDVGAMGEEGTGIPRRR</sequence>
<feature type="compositionally biased region" description="Basic and acidic residues" evidence="1">
    <location>
        <begin position="1"/>
        <end position="33"/>
    </location>
</feature>
<dbReference type="Gramene" id="PUZ57240">
    <property type="protein sequence ID" value="PUZ57240"/>
    <property type="gene ID" value="GQ55_5G414100"/>
</dbReference>
<evidence type="ECO:0000313" key="3">
    <source>
        <dbReference type="Proteomes" id="UP000244336"/>
    </source>
</evidence>
<gene>
    <name evidence="2" type="ORF">GQ55_5G414100</name>
</gene>
<feature type="region of interest" description="Disordered" evidence="1">
    <location>
        <begin position="177"/>
        <end position="246"/>
    </location>
</feature>
<accession>A0A2T7DNU2</accession>
<reference evidence="2 3" key="1">
    <citation type="submission" date="2018-04" db="EMBL/GenBank/DDBJ databases">
        <title>WGS assembly of Panicum hallii var. hallii HAL2.</title>
        <authorList>
            <person name="Lovell J."/>
            <person name="Jenkins J."/>
            <person name="Lowry D."/>
            <person name="Mamidi S."/>
            <person name="Sreedasyam A."/>
            <person name="Weng X."/>
            <person name="Barry K."/>
            <person name="Bonette J."/>
            <person name="Campitelli B."/>
            <person name="Daum C."/>
            <person name="Gordon S."/>
            <person name="Gould B."/>
            <person name="Lipzen A."/>
            <person name="MacQueen A."/>
            <person name="Palacio-Mejia J."/>
            <person name="Plott C."/>
            <person name="Shakirov E."/>
            <person name="Shu S."/>
            <person name="Yoshinaga Y."/>
            <person name="Zane M."/>
            <person name="Rokhsar D."/>
            <person name="Grimwood J."/>
            <person name="Schmutz J."/>
            <person name="Juenger T."/>
        </authorList>
    </citation>
    <scope>NUCLEOTIDE SEQUENCE [LARGE SCALE GENOMIC DNA]</scope>
    <source>
        <strain evidence="3">cv. HAL2</strain>
    </source>
</reference>
<evidence type="ECO:0000313" key="2">
    <source>
        <dbReference type="EMBL" id="PUZ57240.1"/>
    </source>
</evidence>
<dbReference type="EMBL" id="CM009753">
    <property type="protein sequence ID" value="PUZ57240.1"/>
    <property type="molecule type" value="Genomic_DNA"/>
</dbReference>
<keyword evidence="3" id="KW-1185">Reference proteome</keyword>
<proteinExistence type="predicted"/>
<feature type="region of interest" description="Disordered" evidence="1">
    <location>
        <begin position="1"/>
        <end position="153"/>
    </location>
</feature>
<feature type="compositionally biased region" description="Gly residues" evidence="1">
    <location>
        <begin position="185"/>
        <end position="195"/>
    </location>
</feature>